<evidence type="ECO:0000313" key="3">
    <source>
        <dbReference type="EMBL" id="TVU57432.1"/>
    </source>
</evidence>
<dbReference type="AlphaFoldDB" id="A0A558GKL8"/>
<reference evidence="3 4" key="1">
    <citation type="submission" date="2019-07" db="EMBL/GenBank/DDBJ databases">
        <title>Draft genome of C. aurimucosum strain 14-2523.</title>
        <authorList>
            <person name="Pacheco L.G.C."/>
            <person name="Aguiar E.R.G.R."/>
            <person name="Navas J."/>
            <person name="Santos C.S."/>
            <person name="Rocha D.J.P.G."/>
        </authorList>
    </citation>
    <scope>NUCLEOTIDE SEQUENCE [LARGE SCALE GENOMIC DNA]</scope>
    <source>
        <strain evidence="3 4">14-2523</strain>
    </source>
</reference>
<organism evidence="3 4">
    <name type="scientific">Corynebacterium aurimucosum</name>
    <dbReference type="NCBI Taxonomy" id="169292"/>
    <lineage>
        <taxon>Bacteria</taxon>
        <taxon>Bacillati</taxon>
        <taxon>Actinomycetota</taxon>
        <taxon>Actinomycetes</taxon>
        <taxon>Mycobacteriales</taxon>
        <taxon>Corynebacteriaceae</taxon>
        <taxon>Corynebacterium</taxon>
    </lineage>
</organism>
<dbReference type="Proteomes" id="UP000320531">
    <property type="component" value="Unassembled WGS sequence"/>
</dbReference>
<comment type="similarity">
    <text evidence="1">Belongs to the UPF0312 family.</text>
</comment>
<dbReference type="PANTHER" id="PTHR34406">
    <property type="entry name" value="PROTEIN YCEI"/>
    <property type="match status" value="1"/>
</dbReference>
<dbReference type="InterPro" id="IPR036761">
    <property type="entry name" value="TTHA0802/YceI-like_sf"/>
</dbReference>
<dbReference type="InterPro" id="IPR007372">
    <property type="entry name" value="Lipid/polyisoprenoid-bd_YceI"/>
</dbReference>
<proteinExistence type="inferred from homology"/>
<evidence type="ECO:0000313" key="4">
    <source>
        <dbReference type="Proteomes" id="UP000320531"/>
    </source>
</evidence>
<protein>
    <submittedName>
        <fullName evidence="3">YceI family protein</fullName>
    </submittedName>
</protein>
<sequence>MKSVLGNRKLIVSIFVILIVASTALALGPLAFSLIMGRGVQTEPINADKVQAATTDIDGEWQVAQGSAHNHTSAGFTIDEILPADKRTTSGSTKHVTGQATIQHGIVEKARIAVDMSSLTTDKKVRDQNMKTKLFEVSKYPESTFTLTEPADVSAVPDDGSLVTIPLTGDLTIHGQTKSVTQDFQVVRDGGTIILGGDIPVNRLDYGIETPEMIAARISETGEINVRVTFEKK</sequence>
<dbReference type="EMBL" id="VMTY01000004">
    <property type="protein sequence ID" value="TVU57432.1"/>
    <property type="molecule type" value="Genomic_DNA"/>
</dbReference>
<dbReference type="Pfam" id="PF04264">
    <property type="entry name" value="YceI"/>
    <property type="match status" value="1"/>
</dbReference>
<accession>A0A558GKL8</accession>
<gene>
    <name evidence="3" type="ORF">FQK23_01675</name>
</gene>
<dbReference type="RefSeq" id="WP_070717793.1">
    <property type="nucleotide sequence ID" value="NZ_JBIPJZ010000011.1"/>
</dbReference>
<name>A0A558GKL8_9CORY</name>
<dbReference type="SUPFAM" id="SSF101874">
    <property type="entry name" value="YceI-like"/>
    <property type="match status" value="1"/>
</dbReference>
<evidence type="ECO:0000259" key="2">
    <source>
        <dbReference type="SMART" id="SM00867"/>
    </source>
</evidence>
<comment type="caution">
    <text evidence="3">The sequence shown here is derived from an EMBL/GenBank/DDBJ whole genome shotgun (WGS) entry which is preliminary data.</text>
</comment>
<dbReference type="Gene3D" id="2.40.128.110">
    <property type="entry name" value="Lipid/polyisoprenoid-binding, YceI-like"/>
    <property type="match status" value="1"/>
</dbReference>
<evidence type="ECO:0000256" key="1">
    <source>
        <dbReference type="ARBA" id="ARBA00008812"/>
    </source>
</evidence>
<dbReference type="PANTHER" id="PTHR34406:SF1">
    <property type="entry name" value="PROTEIN YCEI"/>
    <property type="match status" value="1"/>
</dbReference>
<dbReference type="SMART" id="SM00867">
    <property type="entry name" value="YceI"/>
    <property type="match status" value="1"/>
</dbReference>
<feature type="domain" description="Lipid/polyisoprenoid-binding YceI-like" evidence="2">
    <location>
        <begin position="60"/>
        <end position="231"/>
    </location>
</feature>